<organism evidence="2 6">
    <name type="scientific">Cafeteria roenbergensis</name>
    <name type="common">Marine flagellate</name>
    <dbReference type="NCBI Taxonomy" id="33653"/>
    <lineage>
        <taxon>Eukaryota</taxon>
        <taxon>Sar</taxon>
        <taxon>Stramenopiles</taxon>
        <taxon>Bigyra</taxon>
        <taxon>Opalozoa</taxon>
        <taxon>Bicosoecida</taxon>
        <taxon>Cafeteriaceae</taxon>
        <taxon>Cafeteria</taxon>
    </lineage>
</organism>
<evidence type="ECO:0000313" key="7">
    <source>
        <dbReference type="Proteomes" id="UP000325113"/>
    </source>
</evidence>
<dbReference type="EMBL" id="VLTO01000093">
    <property type="protein sequence ID" value="KAA0165602.1"/>
    <property type="molecule type" value="Genomic_DNA"/>
</dbReference>
<dbReference type="Proteomes" id="UP000323011">
    <property type="component" value="Unassembled WGS sequence"/>
</dbReference>
<feature type="domain" description="VOC" evidence="1">
    <location>
        <begin position="61"/>
        <end position="188"/>
    </location>
</feature>
<dbReference type="AlphaFoldDB" id="A0A5A8CKG4"/>
<dbReference type="EMBL" id="VLTN01000015">
    <property type="protein sequence ID" value="KAA0153593.1"/>
    <property type="molecule type" value="Genomic_DNA"/>
</dbReference>
<dbReference type="OrthoDB" id="2580091at2759"/>
<dbReference type="InterPro" id="IPR004360">
    <property type="entry name" value="Glyas_Fos-R_dOase_dom"/>
</dbReference>
<comment type="caution">
    <text evidence="2">The sequence shown here is derived from an EMBL/GenBank/DDBJ whole genome shotgun (WGS) entry which is preliminary data.</text>
</comment>
<name>A0A5A8CKG4_CAFRO</name>
<dbReference type="InterPro" id="IPR037523">
    <property type="entry name" value="VOC_core"/>
</dbReference>
<evidence type="ECO:0000313" key="3">
    <source>
        <dbReference type="EMBL" id="KAA0159954.1"/>
    </source>
</evidence>
<dbReference type="PROSITE" id="PS51819">
    <property type="entry name" value="VOC"/>
    <property type="match status" value="1"/>
</dbReference>
<keyword evidence="6" id="KW-1185">Reference proteome</keyword>
<dbReference type="SUPFAM" id="SSF54593">
    <property type="entry name" value="Glyoxalase/Bleomycin resistance protein/Dihydroxybiphenyl dioxygenase"/>
    <property type="match status" value="1"/>
</dbReference>
<reference evidence="5 6" key="1">
    <citation type="submission" date="2019-07" db="EMBL/GenBank/DDBJ databases">
        <title>Genomes of Cafeteria roenbergensis.</title>
        <authorList>
            <person name="Fischer M.G."/>
            <person name="Hackl T."/>
            <person name="Roman M."/>
        </authorList>
    </citation>
    <scope>NUCLEOTIDE SEQUENCE [LARGE SCALE GENOMIC DNA]</scope>
    <source>
        <strain evidence="2 6">BVI</strain>
        <strain evidence="3 7">Cflag</strain>
        <strain evidence="4 5">E4-10P</strain>
    </source>
</reference>
<dbReference type="CDD" id="cd08357">
    <property type="entry name" value="VOC_like"/>
    <property type="match status" value="1"/>
</dbReference>
<dbReference type="Gene3D" id="3.10.180.10">
    <property type="entry name" value="2,3-Dihydroxybiphenyl 1,2-Dioxygenase, domain 1"/>
    <property type="match status" value="1"/>
</dbReference>
<evidence type="ECO:0000313" key="2">
    <source>
        <dbReference type="EMBL" id="KAA0153593.1"/>
    </source>
</evidence>
<accession>A0A5A8CKG4</accession>
<evidence type="ECO:0000313" key="6">
    <source>
        <dbReference type="Proteomes" id="UP000323011"/>
    </source>
</evidence>
<dbReference type="EMBL" id="VLTM01000049">
    <property type="protein sequence ID" value="KAA0159954.1"/>
    <property type="molecule type" value="Genomic_DNA"/>
</dbReference>
<sequence length="202" mass="21661">MMSSRALRACRSLAAGRAGVGAAACGLSRALVAVGATATGAVALAASSASCAGARAGSSIPPFHLAIPVHDLEEAKAFYGEVLGLSEGRSSAKWQDYSLFGHQLVVHYVGEAYRGPEWFNPVDGDEVPVPHFGAALSVEDFHALAKRLRQHKTKFIIEPHLRFKGQPGEQYTMFFKDPSGNSLEFKAMTNPNNLFAKYHVED</sequence>
<dbReference type="Proteomes" id="UP000325113">
    <property type="component" value="Unassembled WGS sequence"/>
</dbReference>
<evidence type="ECO:0000313" key="4">
    <source>
        <dbReference type="EMBL" id="KAA0165602.1"/>
    </source>
</evidence>
<dbReference type="PANTHER" id="PTHR39434">
    <property type="match status" value="1"/>
</dbReference>
<dbReference type="OMA" id="DFNLFGH"/>
<dbReference type="Proteomes" id="UP000322899">
    <property type="component" value="Unassembled WGS sequence"/>
</dbReference>
<protein>
    <recommendedName>
        <fullName evidence="1">VOC domain-containing protein</fullName>
    </recommendedName>
</protein>
<dbReference type="InterPro" id="IPR029068">
    <property type="entry name" value="Glyas_Bleomycin-R_OHBP_Dase"/>
</dbReference>
<evidence type="ECO:0000259" key="1">
    <source>
        <dbReference type="PROSITE" id="PS51819"/>
    </source>
</evidence>
<evidence type="ECO:0000313" key="5">
    <source>
        <dbReference type="Proteomes" id="UP000322899"/>
    </source>
</evidence>
<dbReference type="Pfam" id="PF00903">
    <property type="entry name" value="Glyoxalase"/>
    <property type="match status" value="1"/>
</dbReference>
<gene>
    <name evidence="4" type="ORF">FNF27_07610</name>
    <name evidence="2" type="ORF">FNF29_02981</name>
    <name evidence="3" type="ORF">FNF31_04599</name>
</gene>
<dbReference type="PANTHER" id="PTHR39434:SF1">
    <property type="entry name" value="VOC DOMAIN-CONTAINING PROTEIN"/>
    <property type="match status" value="1"/>
</dbReference>
<proteinExistence type="predicted"/>